<dbReference type="AlphaFoldDB" id="A0AAV2ICZ0"/>
<comment type="caution">
    <text evidence="1">The sequence shown here is derived from an EMBL/GenBank/DDBJ whole genome shotgun (WGS) entry which is preliminary data.</text>
</comment>
<name>A0AAV2ICZ0_LYMST</name>
<evidence type="ECO:0000313" key="1">
    <source>
        <dbReference type="EMBL" id="CAL1544089.1"/>
    </source>
</evidence>
<accession>A0AAV2ICZ0</accession>
<dbReference type="EMBL" id="CAXITT010000596">
    <property type="protein sequence ID" value="CAL1544089.1"/>
    <property type="molecule type" value="Genomic_DNA"/>
</dbReference>
<evidence type="ECO:0000313" key="2">
    <source>
        <dbReference type="Proteomes" id="UP001497497"/>
    </source>
</evidence>
<proteinExistence type="predicted"/>
<sequence length="235" mass="27201">MYLDRFLSGKDRQDLFHNKPAIFIPIPTSLASAEFINEKFHAGMLMKREEVCWSDPSELFSKYQESLEKFKSPLRNLKILMDPYPKLKEVFVNMARIDMEPSTFHLAQLVQHITTVYSQSEKDVLDDVLFLFSKIGLDLSKIEEKEAGVMTPMAQKATINLPKVMELLKESEVFPTKRGQWVSIKDKPMIANSEELEKVFGDLEKHKYHLLKLETKSSLSTRNKNKRGEGIYLLV</sequence>
<gene>
    <name evidence="1" type="ORF">GSLYS_00017602001</name>
</gene>
<keyword evidence="2" id="KW-1185">Reference proteome</keyword>
<dbReference type="Proteomes" id="UP001497497">
    <property type="component" value="Unassembled WGS sequence"/>
</dbReference>
<organism evidence="1 2">
    <name type="scientific">Lymnaea stagnalis</name>
    <name type="common">Great pond snail</name>
    <name type="synonym">Helix stagnalis</name>
    <dbReference type="NCBI Taxonomy" id="6523"/>
    <lineage>
        <taxon>Eukaryota</taxon>
        <taxon>Metazoa</taxon>
        <taxon>Spiralia</taxon>
        <taxon>Lophotrochozoa</taxon>
        <taxon>Mollusca</taxon>
        <taxon>Gastropoda</taxon>
        <taxon>Heterobranchia</taxon>
        <taxon>Euthyneura</taxon>
        <taxon>Panpulmonata</taxon>
        <taxon>Hygrophila</taxon>
        <taxon>Lymnaeoidea</taxon>
        <taxon>Lymnaeidae</taxon>
        <taxon>Lymnaea</taxon>
    </lineage>
</organism>
<protein>
    <submittedName>
        <fullName evidence="1">Uncharacterized protein</fullName>
    </submittedName>
</protein>
<reference evidence="1 2" key="1">
    <citation type="submission" date="2024-04" db="EMBL/GenBank/DDBJ databases">
        <authorList>
            <consortium name="Genoscope - CEA"/>
            <person name="William W."/>
        </authorList>
    </citation>
    <scope>NUCLEOTIDE SEQUENCE [LARGE SCALE GENOMIC DNA]</scope>
</reference>